<dbReference type="Proteomes" id="UP001164250">
    <property type="component" value="Chromosome 10"/>
</dbReference>
<dbReference type="EMBL" id="CM047906">
    <property type="protein sequence ID" value="KAJ0085290.1"/>
    <property type="molecule type" value="Genomic_DNA"/>
</dbReference>
<sequence length="446" mass="50786">MRILRPYSFIDCRSCKFKLMEEIWLFIVPASCLLCFLILKNFLLKQTRYKNRPPTPTSLPIIGHLHLVKEPIHRSLQLLSNNYGPIVSLSFGNRCVLLISSPSAAEECFSKNDILFANRPRLISGKYFSYDYTAMGAASYGPLWRNLRRLAALDIFSTNRLNMFLGIRKDEVDYKSYKKGIIRLHTNSDRFMQSLIDEHRNTRNSSGEGARIKTIIDSMLSLQDSEPEYYTDEIIKGMIMTLLVAGTDTTSVTAEWAMSLLLNHPFVLKRARVELDHHVGHGRLAEEPDLVKLPYLQCIINETLRLFPAAPLLVPHESSDYCTIGGYDVPPSTMLIVNAWSIHRDPKVWEDPESFRPERFEGLEGEVEAYNFIPFGRGRRSCPGVGLANRVMGLALATLIQCFEWERISEEEVDLTEGTGLTMPKVEPLEAMCKARECMLNVLSKL</sequence>
<reference evidence="2" key="1">
    <citation type="journal article" date="2023" name="G3 (Bethesda)">
        <title>Genome assembly and association tests identify interacting loci associated with vigor, precocity, and sex in interspecific pistachio rootstocks.</title>
        <authorList>
            <person name="Palmer W."/>
            <person name="Jacygrad E."/>
            <person name="Sagayaradj S."/>
            <person name="Cavanaugh K."/>
            <person name="Han R."/>
            <person name="Bertier L."/>
            <person name="Beede B."/>
            <person name="Kafkas S."/>
            <person name="Golino D."/>
            <person name="Preece J."/>
            <person name="Michelmore R."/>
        </authorList>
    </citation>
    <scope>NUCLEOTIDE SEQUENCE [LARGE SCALE GENOMIC DNA]</scope>
</reference>
<name>A0ACC1AG91_9ROSI</name>
<protein>
    <submittedName>
        <fullName evidence="1">Uncharacterized protein</fullName>
    </submittedName>
</protein>
<evidence type="ECO:0000313" key="2">
    <source>
        <dbReference type="Proteomes" id="UP001164250"/>
    </source>
</evidence>
<evidence type="ECO:0000313" key="1">
    <source>
        <dbReference type="EMBL" id="KAJ0085290.1"/>
    </source>
</evidence>
<organism evidence="1 2">
    <name type="scientific">Pistacia atlantica</name>
    <dbReference type="NCBI Taxonomy" id="434234"/>
    <lineage>
        <taxon>Eukaryota</taxon>
        <taxon>Viridiplantae</taxon>
        <taxon>Streptophyta</taxon>
        <taxon>Embryophyta</taxon>
        <taxon>Tracheophyta</taxon>
        <taxon>Spermatophyta</taxon>
        <taxon>Magnoliopsida</taxon>
        <taxon>eudicotyledons</taxon>
        <taxon>Gunneridae</taxon>
        <taxon>Pentapetalae</taxon>
        <taxon>rosids</taxon>
        <taxon>malvids</taxon>
        <taxon>Sapindales</taxon>
        <taxon>Anacardiaceae</taxon>
        <taxon>Pistacia</taxon>
    </lineage>
</organism>
<keyword evidence="2" id="KW-1185">Reference proteome</keyword>
<accession>A0ACC1AG91</accession>
<comment type="caution">
    <text evidence="1">The sequence shown here is derived from an EMBL/GenBank/DDBJ whole genome shotgun (WGS) entry which is preliminary data.</text>
</comment>
<gene>
    <name evidence="1" type="ORF">Patl1_06953</name>
</gene>
<proteinExistence type="predicted"/>